<evidence type="ECO:0000313" key="2">
    <source>
        <dbReference type="EMBL" id="ESA07868.1"/>
    </source>
</evidence>
<dbReference type="VEuPathDB" id="FungiDB:RhiirFUN_018656"/>
<evidence type="ECO:0000256" key="1">
    <source>
        <dbReference type="SAM" id="MobiDB-lite"/>
    </source>
</evidence>
<dbReference type="EMBL" id="KI289816">
    <property type="protein sequence ID" value="ESA07868.1"/>
    <property type="molecule type" value="Genomic_DNA"/>
</dbReference>
<gene>
    <name evidence="2" type="ORF">GLOINDRAFT_325375</name>
</gene>
<dbReference type="AlphaFoldDB" id="U9TNH7"/>
<name>U9TNH7_RHIID</name>
<dbReference type="HOGENOM" id="CLU_654062_0_0_1"/>
<reference evidence="2" key="1">
    <citation type="submission" date="2013-07" db="EMBL/GenBank/DDBJ databases">
        <title>The genome of an arbuscular mycorrhizal fungus provides insights into the evolution of the oldest plant symbiosis.</title>
        <authorList>
            <consortium name="DOE Joint Genome Institute"/>
            <person name="Tisserant E."/>
            <person name="Malbreil M."/>
            <person name="Kuo A."/>
            <person name="Kohler A."/>
            <person name="Symeonidi A."/>
            <person name="Balestrini R."/>
            <person name="Charron P."/>
            <person name="Duensing N."/>
            <person name="Frei-dit-Frey N."/>
            <person name="Gianinazzi-Pearson V."/>
            <person name="Gilbert B."/>
            <person name="Handa Y."/>
            <person name="Hijri M."/>
            <person name="Kaul R."/>
            <person name="Kawaguchi M."/>
            <person name="Krajinski F."/>
            <person name="Lammers P."/>
            <person name="Lapierre D."/>
            <person name="Masclaux F.G."/>
            <person name="Murat C."/>
            <person name="Morin E."/>
            <person name="Ndikumana S."/>
            <person name="Pagni M."/>
            <person name="Petitpierre D."/>
            <person name="Requena N."/>
            <person name="Rosikiewicz P."/>
            <person name="Riley R."/>
            <person name="Saito K."/>
            <person name="San Clemente H."/>
            <person name="Shapiro H."/>
            <person name="van Tuinen D."/>
            <person name="Becard G."/>
            <person name="Bonfante P."/>
            <person name="Paszkowski U."/>
            <person name="Shachar-Hill Y."/>
            <person name="Young J.P."/>
            <person name="Sanders I.R."/>
            <person name="Henrissat B."/>
            <person name="Rensing S.A."/>
            <person name="Grigoriev I.V."/>
            <person name="Corradi N."/>
            <person name="Roux C."/>
            <person name="Martin F."/>
        </authorList>
    </citation>
    <scope>NUCLEOTIDE SEQUENCE</scope>
    <source>
        <strain evidence="2">DAOM 197198</strain>
    </source>
</reference>
<sequence length="420" mass="49333">MYSYDDDIFRVLMLKLIACPPSSVTALIIEIYMEFDKETFIIILDEIQVLETVDKGKFRSRTNEQEERSLLSPLVQAMREPASSVSDNRYFIPCVREWQNIDNVKNYISKLVELTDHDYNYLYNYFHGRFRPIVTCVEEIIMGESVNNVVEENWNLLTKHKTSKQSLYKQLSYIIERERADHVKSINVLNLYKRVALAYFYSGSPFLFSNIDQMSIVESGFGRLRFVDPPTKSDLKKMCDDDNTLKISMWIQNQCFLHVQEKILYVDEPFAINTLFNFFENNKELSDEILEIMSIVNNPSACVLTKEFEQMFNGKVDVYKMPIFSEIAKKYELPAFSENCYTLDEFFTESPEVPVFFQIKLRYSVKTLAGALRVRVKVRRNKSKKVDEKDEDMGEADEEEKMGEDMGDRERNFIISVYDL</sequence>
<feature type="region of interest" description="Disordered" evidence="1">
    <location>
        <begin position="385"/>
        <end position="407"/>
    </location>
</feature>
<dbReference type="VEuPathDB" id="FungiDB:RhiirFUN_018655"/>
<accession>U9TNH7</accession>
<protein>
    <submittedName>
        <fullName evidence="2">Uncharacterized protein</fullName>
    </submittedName>
</protein>
<organism evidence="2">
    <name type="scientific">Rhizophagus irregularis (strain DAOM 181602 / DAOM 197198 / MUCL 43194)</name>
    <name type="common">Arbuscular mycorrhizal fungus</name>
    <name type="synonym">Glomus intraradices</name>
    <dbReference type="NCBI Taxonomy" id="747089"/>
    <lineage>
        <taxon>Eukaryota</taxon>
        <taxon>Fungi</taxon>
        <taxon>Fungi incertae sedis</taxon>
        <taxon>Mucoromycota</taxon>
        <taxon>Glomeromycotina</taxon>
        <taxon>Glomeromycetes</taxon>
        <taxon>Glomerales</taxon>
        <taxon>Glomeraceae</taxon>
        <taxon>Rhizophagus</taxon>
    </lineage>
</organism>
<proteinExistence type="predicted"/>
<feature type="compositionally biased region" description="Acidic residues" evidence="1">
    <location>
        <begin position="389"/>
        <end position="402"/>
    </location>
</feature>